<dbReference type="EMBL" id="KZ110595">
    <property type="protein sequence ID" value="OSX63711.1"/>
    <property type="molecule type" value="Genomic_DNA"/>
</dbReference>
<organism evidence="5 6">
    <name type="scientific">Postia placenta MAD-698-R-SB12</name>
    <dbReference type="NCBI Taxonomy" id="670580"/>
    <lineage>
        <taxon>Eukaryota</taxon>
        <taxon>Fungi</taxon>
        <taxon>Dikarya</taxon>
        <taxon>Basidiomycota</taxon>
        <taxon>Agaricomycotina</taxon>
        <taxon>Agaricomycetes</taxon>
        <taxon>Polyporales</taxon>
        <taxon>Adustoporiaceae</taxon>
        <taxon>Rhodonia</taxon>
    </lineage>
</organism>
<evidence type="ECO:0000256" key="4">
    <source>
        <dbReference type="ARBA" id="ARBA00023002"/>
    </source>
</evidence>
<dbReference type="GO" id="GO:0005737">
    <property type="term" value="C:cytoplasm"/>
    <property type="evidence" value="ECO:0007669"/>
    <property type="project" value="TreeGrafter"/>
</dbReference>
<dbReference type="SUPFAM" id="SSF51971">
    <property type="entry name" value="Nucleotide-binding domain"/>
    <property type="match status" value="1"/>
</dbReference>
<evidence type="ECO:0000313" key="6">
    <source>
        <dbReference type="Proteomes" id="UP000194127"/>
    </source>
</evidence>
<dbReference type="OrthoDB" id="2015447at2759"/>
<dbReference type="InterPro" id="IPR023209">
    <property type="entry name" value="DAO"/>
</dbReference>
<gene>
    <name evidence="5" type="ORF">POSPLADRAFT_1045933</name>
</gene>
<accession>A0A1X6N513</accession>
<evidence type="ECO:0008006" key="7">
    <source>
        <dbReference type="Google" id="ProtNLM"/>
    </source>
</evidence>
<evidence type="ECO:0000313" key="5">
    <source>
        <dbReference type="EMBL" id="OSX63711.1"/>
    </source>
</evidence>
<dbReference type="PANTHER" id="PTHR11530:SF26">
    <property type="entry name" value="FAD DEPENDENT OXIDOREDUCTASE SUPERFAMILY (AFU_ORTHOLOGUE AFUA_5G13940)"/>
    <property type="match status" value="1"/>
</dbReference>
<dbReference type="PANTHER" id="PTHR11530">
    <property type="entry name" value="D-AMINO ACID OXIDASE"/>
    <property type="match status" value="1"/>
</dbReference>
<reference evidence="5 6" key="1">
    <citation type="submission" date="2017-04" db="EMBL/GenBank/DDBJ databases">
        <title>Genome Sequence of the Model Brown-Rot Fungus Postia placenta SB12.</title>
        <authorList>
            <consortium name="DOE Joint Genome Institute"/>
            <person name="Gaskell J."/>
            <person name="Kersten P."/>
            <person name="Larrondo L.F."/>
            <person name="Canessa P."/>
            <person name="Martinez D."/>
            <person name="Hibbett D."/>
            <person name="Schmoll M."/>
            <person name="Kubicek C.P."/>
            <person name="Martinez A.T."/>
            <person name="Yadav J."/>
            <person name="Master E."/>
            <person name="Magnuson J.K."/>
            <person name="James T."/>
            <person name="Yaver D."/>
            <person name="Berka R."/>
            <person name="Labutti K."/>
            <person name="Lipzen A."/>
            <person name="Aerts A."/>
            <person name="Barry K."/>
            <person name="Henrissat B."/>
            <person name="Blanchette R."/>
            <person name="Grigoriev I."/>
            <person name="Cullen D."/>
        </authorList>
    </citation>
    <scope>NUCLEOTIDE SEQUENCE [LARGE SCALE GENOMIC DNA]</scope>
    <source>
        <strain evidence="5 6">MAD-698-R-SB12</strain>
    </source>
</reference>
<evidence type="ECO:0000256" key="1">
    <source>
        <dbReference type="ARBA" id="ARBA00001974"/>
    </source>
</evidence>
<protein>
    <recommendedName>
        <fullName evidence="7">FAD dependent oxidoreductase domain-containing protein</fullName>
    </recommendedName>
</protein>
<keyword evidence="6" id="KW-1185">Reference proteome</keyword>
<dbReference type="RefSeq" id="XP_024340505.1">
    <property type="nucleotide sequence ID" value="XM_024478902.1"/>
</dbReference>
<evidence type="ECO:0000256" key="3">
    <source>
        <dbReference type="ARBA" id="ARBA00022827"/>
    </source>
</evidence>
<dbReference type="GO" id="GO:0003884">
    <property type="term" value="F:D-amino-acid oxidase activity"/>
    <property type="evidence" value="ECO:0007669"/>
    <property type="project" value="InterPro"/>
</dbReference>
<keyword evidence="2" id="KW-0285">Flavoprotein</keyword>
<comment type="cofactor">
    <cofactor evidence="1">
        <name>FAD</name>
        <dbReference type="ChEBI" id="CHEBI:57692"/>
    </cofactor>
</comment>
<dbReference type="GO" id="GO:0071949">
    <property type="term" value="F:FAD binding"/>
    <property type="evidence" value="ECO:0007669"/>
    <property type="project" value="InterPro"/>
</dbReference>
<dbReference type="STRING" id="670580.A0A1X6N513"/>
<keyword evidence="3" id="KW-0274">FAD</keyword>
<dbReference type="GeneID" id="36323852"/>
<dbReference type="Gene3D" id="3.40.50.720">
    <property type="entry name" value="NAD(P)-binding Rossmann-like Domain"/>
    <property type="match status" value="1"/>
</dbReference>
<name>A0A1X6N513_9APHY</name>
<keyword evidence="4" id="KW-0560">Oxidoreductase</keyword>
<sequence>MSLSNSFKNIVVVGAGLTTALLIQEKGGYEVTVVAETLPSDPKTYVHCMLYWRERKCLTGGLNFQGAYHVIYRGSDERERKIQNDTFKVMWNLSAPGGEAEGCFRRLKTMEYYYDKLEVNADEMPGFQEIPEHALAPGTKCGYSFDTYVIDPPVYLNYLMSRFIAHGGTVIRGAVQHVNQIVEGGAFIYSRGRASPAPADTNLEFTNSSRVGRLPWVYLAAEPIEPGISA</sequence>
<proteinExistence type="predicted"/>
<dbReference type="GO" id="GO:0019478">
    <property type="term" value="P:D-amino acid catabolic process"/>
    <property type="evidence" value="ECO:0007669"/>
    <property type="project" value="TreeGrafter"/>
</dbReference>
<evidence type="ECO:0000256" key="2">
    <source>
        <dbReference type="ARBA" id="ARBA00022630"/>
    </source>
</evidence>
<dbReference type="Proteomes" id="UP000194127">
    <property type="component" value="Unassembled WGS sequence"/>
</dbReference>
<dbReference type="AlphaFoldDB" id="A0A1X6N513"/>